<feature type="region of interest" description="Disordered" evidence="1">
    <location>
        <begin position="1"/>
        <end position="30"/>
    </location>
</feature>
<dbReference type="GeneID" id="9055008"/>
<proteinExistence type="predicted"/>
<feature type="region of interest" description="Disordered" evidence="1">
    <location>
        <begin position="117"/>
        <end position="143"/>
    </location>
</feature>
<evidence type="ECO:0000313" key="3">
    <source>
        <dbReference type="Proteomes" id="UP000007800"/>
    </source>
</evidence>
<organism evidence="3">
    <name type="scientific">Perkinsus marinus (strain ATCC 50983 / TXsc)</name>
    <dbReference type="NCBI Taxonomy" id="423536"/>
    <lineage>
        <taxon>Eukaryota</taxon>
        <taxon>Sar</taxon>
        <taxon>Alveolata</taxon>
        <taxon>Perkinsozoa</taxon>
        <taxon>Perkinsea</taxon>
        <taxon>Perkinsida</taxon>
        <taxon>Perkinsidae</taxon>
        <taxon>Perkinsus</taxon>
    </lineage>
</organism>
<gene>
    <name evidence="2" type="ORF">Pmar_PMAR029175</name>
</gene>
<sequence>MASSVPQPVHRGRTDAPQHGDSCANHSTIPGVETVDDLSRQLRALRTQCGRVRGMRLRVQEAIDNIIIDDNAPAEQAKEDDEVVDGLHRKEEELTNKIDPLQADIAEVTVKLDLRCSTKESSQAKERGRSRVGSPTPSARARQ</sequence>
<evidence type="ECO:0000313" key="2">
    <source>
        <dbReference type="EMBL" id="EEQ97452.1"/>
    </source>
</evidence>
<name>C5M0U4_PERM5</name>
<protein>
    <submittedName>
        <fullName evidence="2">Uncharacterized protein</fullName>
    </submittedName>
</protein>
<dbReference type="RefSeq" id="XP_002764735.1">
    <property type="nucleotide sequence ID" value="XM_002764689.1"/>
</dbReference>
<evidence type="ECO:0000256" key="1">
    <source>
        <dbReference type="SAM" id="MobiDB-lite"/>
    </source>
</evidence>
<dbReference type="Proteomes" id="UP000007800">
    <property type="component" value="Unassembled WGS sequence"/>
</dbReference>
<keyword evidence="3" id="KW-1185">Reference proteome</keyword>
<reference evidence="2 3" key="1">
    <citation type="submission" date="2008-07" db="EMBL/GenBank/DDBJ databases">
        <authorList>
            <person name="El-Sayed N."/>
            <person name="Caler E."/>
            <person name="Inman J."/>
            <person name="Amedeo P."/>
            <person name="Hass B."/>
            <person name="Wortman J."/>
        </authorList>
    </citation>
    <scope>NUCLEOTIDE SEQUENCE [LARGE SCALE GENOMIC DNA]</scope>
    <source>
        <strain evidence="3">ATCC 50983 / TXsc</strain>
    </source>
</reference>
<dbReference type="InParanoid" id="C5M0U4"/>
<accession>C5M0U4</accession>
<dbReference type="EMBL" id="GG687161">
    <property type="protein sequence ID" value="EEQ97452.1"/>
    <property type="molecule type" value="Genomic_DNA"/>
</dbReference>
<dbReference type="AlphaFoldDB" id="C5M0U4"/>
<feature type="compositionally biased region" description="Basic and acidic residues" evidence="1">
    <location>
        <begin position="117"/>
        <end position="129"/>
    </location>
</feature>